<name>A0A6M2ZJ87_9CAUD</name>
<accession>A0A6M2ZJ87</accession>
<dbReference type="Proteomes" id="UP000515683">
    <property type="component" value="Segment"/>
</dbReference>
<protein>
    <submittedName>
        <fullName evidence="1">Baseplate hub subunit</fullName>
    </submittedName>
</protein>
<gene>
    <name evidence="1" type="ORF">SSCSM1_211</name>
</gene>
<proteinExistence type="predicted"/>
<evidence type="ECO:0000313" key="2">
    <source>
        <dbReference type="Proteomes" id="UP000515683"/>
    </source>
</evidence>
<dbReference type="EMBL" id="MK867354">
    <property type="protein sequence ID" value="QFG06475.1"/>
    <property type="molecule type" value="Genomic_DNA"/>
</dbReference>
<evidence type="ECO:0000313" key="1">
    <source>
        <dbReference type="EMBL" id="QFG06475.1"/>
    </source>
</evidence>
<keyword evidence="2" id="KW-1185">Reference proteome</keyword>
<reference evidence="1" key="1">
    <citation type="submission" date="2019-04" db="EMBL/GenBank/DDBJ databases">
        <title>Genomic and proteomic characterization of cyanophage S-SCSM1 provides new insights into understanding the viral gene diversity and phage-host interactions.</title>
        <authorList>
            <person name="Wang Q."/>
            <person name="Xu Y."/>
            <person name="Jiao N."/>
            <person name="Zhang R."/>
        </authorList>
    </citation>
    <scope>NUCLEOTIDE SEQUENCE [LARGE SCALE GENOMIC DNA]</scope>
</reference>
<dbReference type="Pfam" id="PF12322">
    <property type="entry name" value="T4_baseplate"/>
    <property type="match status" value="1"/>
</dbReference>
<sequence length="238" mass="27245">MPLPTIATPTFELELPSTGKTVEYRPFLVKEEKVLLYALESENQKQITNAVKTVIKNCVQTKGVKIETLPTFDIEYLFLNIRAKSVGEEIELNLICPDDGETEVPVTINVDDINVRKNPDHDKQIKLDDNIMIEMKYPSLNEFVKENFDSENLDPEKSFELIASCVDKIYTEEEVWETANCTKKELMDFVEQMNSTQFRKLEQFFVTMPKLSYTVPLKNPVTGVESEVVLEGLASFFA</sequence>
<organism evidence="1 2">
    <name type="scientific">Synechococcus phage S-SCSM1</name>
    <dbReference type="NCBI Taxonomy" id="2588487"/>
    <lineage>
        <taxon>Viruses</taxon>
        <taxon>Duplodnaviria</taxon>
        <taxon>Heunggongvirae</taxon>
        <taxon>Uroviricota</taxon>
        <taxon>Caudoviricetes</taxon>
        <taxon>Pantevenvirales</taxon>
        <taxon>Kyanoviridae</taxon>
        <taxon>Zhoulongquanvirus</taxon>
        <taxon>Zhoulongquanvirus esscess</taxon>
    </lineage>
</organism>
<dbReference type="InterPro" id="IPR024364">
    <property type="entry name" value="Baseplate_phage_T4-like"/>
</dbReference>